<keyword evidence="5" id="KW-0547">Nucleotide-binding</keyword>
<dbReference type="InterPro" id="IPR027417">
    <property type="entry name" value="P-loop_NTPase"/>
</dbReference>
<dbReference type="InterPro" id="IPR003439">
    <property type="entry name" value="ABC_transporter-like_ATP-bd"/>
</dbReference>
<dbReference type="EMBL" id="QVEU01000004">
    <property type="protein sequence ID" value="RGB75808.1"/>
    <property type="molecule type" value="Genomic_DNA"/>
</dbReference>
<evidence type="ECO:0000313" key="12">
    <source>
        <dbReference type="EMBL" id="RGB75808.1"/>
    </source>
</evidence>
<evidence type="ECO:0000256" key="9">
    <source>
        <dbReference type="SAM" id="Phobius"/>
    </source>
</evidence>
<evidence type="ECO:0000256" key="3">
    <source>
        <dbReference type="ARBA" id="ARBA00022475"/>
    </source>
</evidence>
<dbReference type="Gene3D" id="1.20.1560.10">
    <property type="entry name" value="ABC transporter type 1, transmembrane domain"/>
    <property type="match status" value="1"/>
</dbReference>
<dbReference type="CDD" id="cd18548">
    <property type="entry name" value="ABC_6TM_Tm287_like"/>
    <property type="match status" value="1"/>
</dbReference>
<sequence length="586" mass="65804">MESLKEFNHAFSYLKQYLNQYKRNRIISMVMTVLETVFELLIPAIMGVILNEIIYQKDGELALKYGLIIIVLSLLSMLTGIQASKNAGITSTGLTDNVRKRQFRKIQDYSFEDFEYFGVPSLLTRLTSDMQALAQSTFFTTRFIIKTVVMAIVAFILAFRTSAKLSIIFLILMPILVIVLLAITSRAIPKFRQTRKQYDKLNLIIEENLNNMRVVKAFVRKKYEIDKFSNSNEQMFKLSDSSQGTVSYVFPTANAILYATFIAIAWFGGLEIIKGNMGVGDLVSFNMYAMMLLGSLIGLSMVVTMLMASSPSVTRVKEVLTRKISMTNDQKVEGLEPEDGSIDFDNVSFKYEEDSEAYQLSNIDLHIRSGEVIGILGPTGSSKSTLVQLIPRLYDITEGSLRVGGHDVKEYDLETIRDNVSIVLQKNTLFSGTILENLKWGDKEASYDEVIAMAKIAQADEFINERTDTYESKLGQGGSGVSGGQKQRLTIARSLLKKPKILILDNSTSAVDTKTEAKLLEGFNNLDGEMTQIIISQRLSSFEHADRIIILDDGKISDIGTPEDLYQRNEIYRTTYDIQEKGGKND</sequence>
<dbReference type="InterPro" id="IPR039421">
    <property type="entry name" value="Type_1_exporter"/>
</dbReference>
<dbReference type="Pfam" id="PF00005">
    <property type="entry name" value="ABC_tran"/>
    <property type="match status" value="1"/>
</dbReference>
<feature type="domain" description="ABC transporter" evidence="10">
    <location>
        <begin position="342"/>
        <end position="578"/>
    </location>
</feature>
<evidence type="ECO:0000256" key="2">
    <source>
        <dbReference type="ARBA" id="ARBA00022448"/>
    </source>
</evidence>
<evidence type="ECO:0000256" key="4">
    <source>
        <dbReference type="ARBA" id="ARBA00022692"/>
    </source>
</evidence>
<feature type="transmembrane region" description="Helical" evidence="9">
    <location>
        <begin position="287"/>
        <end position="308"/>
    </location>
</feature>
<dbReference type="SUPFAM" id="SSF52540">
    <property type="entry name" value="P-loop containing nucleoside triphosphate hydrolases"/>
    <property type="match status" value="1"/>
</dbReference>
<keyword evidence="13" id="KW-1185">Reference proteome</keyword>
<dbReference type="InterPro" id="IPR011527">
    <property type="entry name" value="ABC1_TM_dom"/>
</dbReference>
<dbReference type="OrthoDB" id="9762778at2"/>
<feature type="domain" description="ABC transmembrane type-1" evidence="11">
    <location>
        <begin position="26"/>
        <end position="308"/>
    </location>
</feature>
<keyword evidence="4 9" id="KW-0812">Transmembrane</keyword>
<dbReference type="Pfam" id="PF00664">
    <property type="entry name" value="ABC_membrane"/>
    <property type="match status" value="1"/>
</dbReference>
<feature type="transmembrane region" description="Helical" evidence="9">
    <location>
        <begin position="143"/>
        <end position="161"/>
    </location>
</feature>
<dbReference type="GO" id="GO:0016887">
    <property type="term" value="F:ATP hydrolysis activity"/>
    <property type="evidence" value="ECO:0007669"/>
    <property type="project" value="InterPro"/>
</dbReference>
<keyword evidence="8 9" id="KW-0472">Membrane</keyword>
<keyword evidence="3" id="KW-1003">Cell membrane</keyword>
<dbReference type="InterPro" id="IPR036640">
    <property type="entry name" value="ABC1_TM_sf"/>
</dbReference>
<dbReference type="AlphaFoldDB" id="A0A3E2THD5"/>
<comment type="caution">
    <text evidence="12">The sequence shown here is derived from an EMBL/GenBank/DDBJ whole genome shotgun (WGS) entry which is preliminary data.</text>
</comment>
<feature type="transmembrane region" description="Helical" evidence="9">
    <location>
        <begin position="26"/>
        <end position="50"/>
    </location>
</feature>
<evidence type="ECO:0000259" key="10">
    <source>
        <dbReference type="PROSITE" id="PS50893"/>
    </source>
</evidence>
<dbReference type="Gene3D" id="3.40.50.300">
    <property type="entry name" value="P-loop containing nucleotide triphosphate hydrolases"/>
    <property type="match status" value="1"/>
</dbReference>
<keyword evidence="7 9" id="KW-1133">Transmembrane helix</keyword>
<feature type="transmembrane region" description="Helical" evidence="9">
    <location>
        <begin position="245"/>
        <end position="267"/>
    </location>
</feature>
<dbReference type="PANTHER" id="PTHR43394:SF1">
    <property type="entry name" value="ATP-BINDING CASSETTE SUB-FAMILY B MEMBER 10, MITOCHONDRIAL"/>
    <property type="match status" value="1"/>
</dbReference>
<proteinExistence type="predicted"/>
<dbReference type="FunFam" id="3.40.50.300:FF:000221">
    <property type="entry name" value="Multidrug ABC transporter ATP-binding protein"/>
    <property type="match status" value="1"/>
</dbReference>
<evidence type="ECO:0000256" key="8">
    <source>
        <dbReference type="ARBA" id="ARBA00023136"/>
    </source>
</evidence>
<gene>
    <name evidence="12" type="ORF">DXA39_05660</name>
</gene>
<evidence type="ECO:0000256" key="5">
    <source>
        <dbReference type="ARBA" id="ARBA00022741"/>
    </source>
</evidence>
<organism evidence="12 13">
    <name type="scientific">Anaerococcus nagyae</name>
    <dbReference type="NCBI Taxonomy" id="1755241"/>
    <lineage>
        <taxon>Bacteria</taxon>
        <taxon>Bacillati</taxon>
        <taxon>Bacillota</taxon>
        <taxon>Tissierellia</taxon>
        <taxon>Tissierellales</taxon>
        <taxon>Peptoniphilaceae</taxon>
        <taxon>Anaerococcus</taxon>
    </lineage>
</organism>
<dbReference type="GO" id="GO:0015421">
    <property type="term" value="F:ABC-type oligopeptide transporter activity"/>
    <property type="evidence" value="ECO:0007669"/>
    <property type="project" value="TreeGrafter"/>
</dbReference>
<dbReference type="PROSITE" id="PS50929">
    <property type="entry name" value="ABC_TM1F"/>
    <property type="match status" value="1"/>
</dbReference>
<dbReference type="SMART" id="SM00382">
    <property type="entry name" value="AAA"/>
    <property type="match status" value="1"/>
</dbReference>
<comment type="subcellular location">
    <subcellularLocation>
        <location evidence="1">Cell membrane</location>
        <topology evidence="1">Multi-pass membrane protein</topology>
    </subcellularLocation>
</comment>
<accession>A0A3E2THD5</accession>
<name>A0A3E2THD5_9FIRM</name>
<keyword evidence="2" id="KW-0813">Transport</keyword>
<evidence type="ECO:0000313" key="13">
    <source>
        <dbReference type="Proteomes" id="UP000261011"/>
    </source>
</evidence>
<dbReference type="PANTHER" id="PTHR43394">
    <property type="entry name" value="ATP-DEPENDENT PERMEASE MDL1, MITOCHONDRIAL"/>
    <property type="match status" value="1"/>
</dbReference>
<dbReference type="SUPFAM" id="SSF90123">
    <property type="entry name" value="ABC transporter transmembrane region"/>
    <property type="match status" value="1"/>
</dbReference>
<dbReference type="InterPro" id="IPR003593">
    <property type="entry name" value="AAA+_ATPase"/>
</dbReference>
<evidence type="ECO:0000256" key="6">
    <source>
        <dbReference type="ARBA" id="ARBA00022840"/>
    </source>
</evidence>
<feature type="transmembrane region" description="Helical" evidence="9">
    <location>
        <begin position="62"/>
        <end position="81"/>
    </location>
</feature>
<protein>
    <submittedName>
        <fullName evidence="12">ABC transporter ATP-binding protein</fullName>
    </submittedName>
</protein>
<keyword evidence="6 12" id="KW-0067">ATP-binding</keyword>
<evidence type="ECO:0000256" key="1">
    <source>
        <dbReference type="ARBA" id="ARBA00004651"/>
    </source>
</evidence>
<dbReference type="InterPro" id="IPR017871">
    <property type="entry name" value="ABC_transporter-like_CS"/>
</dbReference>
<dbReference type="PROSITE" id="PS00211">
    <property type="entry name" value="ABC_TRANSPORTER_1"/>
    <property type="match status" value="1"/>
</dbReference>
<feature type="transmembrane region" description="Helical" evidence="9">
    <location>
        <begin position="167"/>
        <end position="188"/>
    </location>
</feature>
<dbReference type="GO" id="GO:0005886">
    <property type="term" value="C:plasma membrane"/>
    <property type="evidence" value="ECO:0007669"/>
    <property type="project" value="UniProtKB-SubCell"/>
</dbReference>
<dbReference type="Proteomes" id="UP000261011">
    <property type="component" value="Unassembled WGS sequence"/>
</dbReference>
<evidence type="ECO:0000259" key="11">
    <source>
        <dbReference type="PROSITE" id="PS50929"/>
    </source>
</evidence>
<evidence type="ECO:0000256" key="7">
    <source>
        <dbReference type="ARBA" id="ARBA00022989"/>
    </source>
</evidence>
<dbReference type="RefSeq" id="WP_117521751.1">
    <property type="nucleotide sequence ID" value="NZ_AP031484.1"/>
</dbReference>
<reference evidence="12 13" key="1">
    <citation type="submission" date="2018-08" db="EMBL/GenBank/DDBJ databases">
        <title>A genome reference for cultivated species of the human gut microbiota.</title>
        <authorList>
            <person name="Zou Y."/>
            <person name="Xue W."/>
            <person name="Luo G."/>
        </authorList>
    </citation>
    <scope>NUCLEOTIDE SEQUENCE [LARGE SCALE GENOMIC DNA]</scope>
    <source>
        <strain evidence="12 13">OF01-3</strain>
    </source>
</reference>
<dbReference type="PROSITE" id="PS50893">
    <property type="entry name" value="ABC_TRANSPORTER_2"/>
    <property type="match status" value="1"/>
</dbReference>
<dbReference type="GO" id="GO:0005524">
    <property type="term" value="F:ATP binding"/>
    <property type="evidence" value="ECO:0007669"/>
    <property type="project" value="UniProtKB-KW"/>
</dbReference>